<dbReference type="Pfam" id="PF07719">
    <property type="entry name" value="TPR_2"/>
    <property type="match status" value="1"/>
</dbReference>
<dbReference type="InterPro" id="IPR011990">
    <property type="entry name" value="TPR-like_helical_dom_sf"/>
</dbReference>
<comment type="caution">
    <text evidence="4">The sequence shown here is derived from an EMBL/GenBank/DDBJ whole genome shotgun (WGS) entry which is preliminary data.</text>
</comment>
<dbReference type="SMART" id="SM00028">
    <property type="entry name" value="TPR"/>
    <property type="match status" value="3"/>
</dbReference>
<dbReference type="AlphaFoldDB" id="A0A2M7VFG5"/>
<name>A0A2M7VFG5_9BACT</name>
<evidence type="ECO:0000313" key="5">
    <source>
        <dbReference type="Proteomes" id="UP000230405"/>
    </source>
</evidence>
<sequence>MFNFFVVLLICSLVTIAYLVYRHFSQLRIIHPLSSPRVQQAITKKEIYEQRLLRMGRQFAGQGRHYAVNIFQDSLSLIAKLYNIAYKKEESYRHKLWHQDLKNSVDQDQRISHLMIECQDLLDQEKFDLAEAKIIDILKIDPKNIEAYQKLGRLYRTIKQYDQAIEVYNYLLRVASNAHIYADLAAIAEERGDLKEAEKNYLAALQQGEQQGEYYFNLAVLYKQQENFVTAQEYVTKALELNGNNPRHLDFLIQVSIINRDKKAAQAALGKLIEVNSDNNKIVDYQEQIAIL</sequence>
<gene>
    <name evidence="4" type="ORF">COX77_01985</name>
</gene>
<dbReference type="PANTHER" id="PTHR45586:SF1">
    <property type="entry name" value="LIPOPOLYSACCHARIDE ASSEMBLY PROTEIN B"/>
    <property type="match status" value="1"/>
</dbReference>
<accession>A0A2M7VFG5</accession>
<dbReference type="Gene3D" id="1.25.40.10">
    <property type="entry name" value="Tetratricopeptide repeat domain"/>
    <property type="match status" value="2"/>
</dbReference>
<dbReference type="PANTHER" id="PTHR45586">
    <property type="entry name" value="TPR REPEAT-CONTAINING PROTEIN PA4667"/>
    <property type="match status" value="1"/>
</dbReference>
<evidence type="ECO:0000256" key="3">
    <source>
        <dbReference type="PROSITE-ProRule" id="PRU00339"/>
    </source>
</evidence>
<dbReference type="PROSITE" id="PS50005">
    <property type="entry name" value="TPR"/>
    <property type="match status" value="2"/>
</dbReference>
<reference evidence="5" key="1">
    <citation type="submission" date="2017-09" db="EMBL/GenBank/DDBJ databases">
        <title>Depth-based differentiation of microbial function through sediment-hosted aquifers and enrichment of novel symbionts in the deep terrestrial subsurface.</title>
        <authorList>
            <person name="Probst A.J."/>
            <person name="Ladd B."/>
            <person name="Jarett J.K."/>
            <person name="Geller-Mcgrath D.E."/>
            <person name="Sieber C.M.K."/>
            <person name="Emerson J.B."/>
            <person name="Anantharaman K."/>
            <person name="Thomas B.C."/>
            <person name="Malmstrom R."/>
            <person name="Stieglmeier M."/>
            <person name="Klingl A."/>
            <person name="Woyke T."/>
            <person name="Ryan C.M."/>
            <person name="Banfield J.F."/>
        </authorList>
    </citation>
    <scope>NUCLEOTIDE SEQUENCE [LARGE SCALE GENOMIC DNA]</scope>
</reference>
<dbReference type="Proteomes" id="UP000230405">
    <property type="component" value="Unassembled WGS sequence"/>
</dbReference>
<dbReference type="InterPro" id="IPR051012">
    <property type="entry name" value="CellSynth/LPSAsmb/PSIAsmb"/>
</dbReference>
<evidence type="ECO:0000256" key="2">
    <source>
        <dbReference type="ARBA" id="ARBA00022803"/>
    </source>
</evidence>
<keyword evidence="1" id="KW-0677">Repeat</keyword>
<dbReference type="SUPFAM" id="SSF48452">
    <property type="entry name" value="TPR-like"/>
    <property type="match status" value="1"/>
</dbReference>
<evidence type="ECO:0000256" key="1">
    <source>
        <dbReference type="ARBA" id="ARBA00022737"/>
    </source>
</evidence>
<protein>
    <submittedName>
        <fullName evidence="4">Uncharacterized protein</fullName>
    </submittedName>
</protein>
<dbReference type="EMBL" id="PFPO01000038">
    <property type="protein sequence ID" value="PIZ99256.1"/>
    <property type="molecule type" value="Genomic_DNA"/>
</dbReference>
<organism evidence="4 5">
    <name type="scientific">Candidatus Komeilibacteria bacterium CG_4_10_14_0_2_um_filter_37_10</name>
    <dbReference type="NCBI Taxonomy" id="1974470"/>
    <lineage>
        <taxon>Bacteria</taxon>
        <taxon>Candidatus Komeiliibacteriota</taxon>
    </lineage>
</organism>
<dbReference type="InterPro" id="IPR019734">
    <property type="entry name" value="TPR_rpt"/>
</dbReference>
<keyword evidence="2 3" id="KW-0802">TPR repeat</keyword>
<evidence type="ECO:0000313" key="4">
    <source>
        <dbReference type="EMBL" id="PIZ99256.1"/>
    </source>
</evidence>
<feature type="repeat" description="TPR" evidence="3">
    <location>
        <begin position="145"/>
        <end position="178"/>
    </location>
</feature>
<proteinExistence type="predicted"/>
<feature type="repeat" description="TPR" evidence="3">
    <location>
        <begin position="212"/>
        <end position="245"/>
    </location>
</feature>
<dbReference type="Pfam" id="PF13431">
    <property type="entry name" value="TPR_17"/>
    <property type="match status" value="1"/>
</dbReference>
<dbReference type="InterPro" id="IPR013105">
    <property type="entry name" value="TPR_2"/>
</dbReference>